<keyword evidence="2" id="KW-1185">Reference proteome</keyword>
<gene>
    <name evidence="1" type="ORF">ONZ43_g366</name>
</gene>
<name>A0ACC2J8J4_9PEZI</name>
<protein>
    <submittedName>
        <fullName evidence="1">Uncharacterized protein</fullName>
    </submittedName>
</protein>
<reference evidence="1" key="1">
    <citation type="submission" date="2022-11" db="EMBL/GenBank/DDBJ databases">
        <title>Genome Sequence of Nemania bipapillata.</title>
        <authorList>
            <person name="Buettner E."/>
        </authorList>
    </citation>
    <scope>NUCLEOTIDE SEQUENCE</scope>
    <source>
        <strain evidence="1">CP14</strain>
    </source>
</reference>
<organism evidence="1 2">
    <name type="scientific">Nemania bipapillata</name>
    <dbReference type="NCBI Taxonomy" id="110536"/>
    <lineage>
        <taxon>Eukaryota</taxon>
        <taxon>Fungi</taxon>
        <taxon>Dikarya</taxon>
        <taxon>Ascomycota</taxon>
        <taxon>Pezizomycotina</taxon>
        <taxon>Sordariomycetes</taxon>
        <taxon>Xylariomycetidae</taxon>
        <taxon>Xylariales</taxon>
        <taxon>Xylariaceae</taxon>
        <taxon>Nemania</taxon>
    </lineage>
</organism>
<accession>A0ACC2J8J4</accession>
<comment type="caution">
    <text evidence="1">The sequence shown here is derived from an EMBL/GenBank/DDBJ whole genome shotgun (WGS) entry which is preliminary data.</text>
</comment>
<evidence type="ECO:0000313" key="1">
    <source>
        <dbReference type="EMBL" id="KAJ8123761.1"/>
    </source>
</evidence>
<dbReference type="Proteomes" id="UP001153334">
    <property type="component" value="Unassembled WGS sequence"/>
</dbReference>
<dbReference type="EMBL" id="JAPESX010000044">
    <property type="protein sequence ID" value="KAJ8123761.1"/>
    <property type="molecule type" value="Genomic_DNA"/>
</dbReference>
<proteinExistence type="predicted"/>
<evidence type="ECO:0000313" key="2">
    <source>
        <dbReference type="Proteomes" id="UP001153334"/>
    </source>
</evidence>
<sequence length="556" mass="60324">MVLKSDKNDSSSVDQAEKSQTPPVQALVEDPENEIDFKAGKRELLILGTMAALNVILALDATVLPPALPKLAKVLNGSAIETFWAGSAYLLANAVFVPFLGALSDLVGRRLVLFFSVTMFTVGTIISTLATNFTVLLSGRAIQGVGGGGIYTLSYIVVSDIIPLRQRPKYLALILAGWALGTVIGPVVGGAVAEHAQWQWIFYINYPFCALGLLAVPFAFRNLKQQNQLPLITAVLQVDWFGSFLFIAGVASFLIGLTWGGVQYSWSSYQSWLPILLGGLATISSLVYEGYFVSTPFLRLSVWKNTSACVTFVLTLFAGFELYSHLYYLPFYMISVKGLSATLTGVYIMATTLLVVPISIISGRLMTRFGSFLWSVRLGFACLIVSNGVLLLINQHRSLVAHLFLILTISVGHGLLVLSLNIATQAIASSRDVAYAVSMFTFVRQFGICLGVAIGGTVFENVLLHALERNGFPHDVSLETARNAAAFSGPLNSMPDGPEKTAFLDSFVDGFHGILYLLLALAAVSLFLSLFIKHHDMNKQLDSDHRLEERVSSSPT</sequence>